<evidence type="ECO:0000313" key="7">
    <source>
        <dbReference type="Proteomes" id="UP001596410"/>
    </source>
</evidence>
<evidence type="ECO:0000256" key="2">
    <source>
        <dbReference type="ARBA" id="ARBA00023002"/>
    </source>
</evidence>
<dbReference type="Proteomes" id="UP001596410">
    <property type="component" value="Unassembled WGS sequence"/>
</dbReference>
<gene>
    <name evidence="6" type="ORF">ACFQIC_06760</name>
</gene>
<dbReference type="InterPro" id="IPR020828">
    <property type="entry name" value="GlycerAld_3-P_DH_NAD(P)-bd"/>
</dbReference>
<dbReference type="NCBIfam" id="TIGR01534">
    <property type="entry name" value="GAPDH-I"/>
    <property type="match status" value="1"/>
</dbReference>
<dbReference type="EMBL" id="JBHSZV010000014">
    <property type="protein sequence ID" value="MFC7061561.1"/>
    <property type="molecule type" value="Genomic_DNA"/>
</dbReference>
<dbReference type="NCBIfam" id="NF005830">
    <property type="entry name" value="PRK07729.1"/>
    <property type="match status" value="1"/>
</dbReference>
<dbReference type="PANTHER" id="PTHR43148">
    <property type="entry name" value="GLYCERALDEHYDE-3-PHOSPHATE DEHYDROGENASE 2"/>
    <property type="match status" value="1"/>
</dbReference>
<evidence type="ECO:0000256" key="4">
    <source>
        <dbReference type="RuleBase" id="RU361160"/>
    </source>
</evidence>
<dbReference type="CDD" id="cd18126">
    <property type="entry name" value="GAPDH_I_C"/>
    <property type="match status" value="1"/>
</dbReference>
<dbReference type="Gene3D" id="3.30.360.10">
    <property type="entry name" value="Dihydrodipicolinate Reductase, domain 2"/>
    <property type="match status" value="1"/>
</dbReference>
<dbReference type="Pfam" id="PF00044">
    <property type="entry name" value="Gp_dh_N"/>
    <property type="match status" value="1"/>
</dbReference>
<evidence type="ECO:0000256" key="1">
    <source>
        <dbReference type="ARBA" id="ARBA00007406"/>
    </source>
</evidence>
<dbReference type="PROSITE" id="PS00071">
    <property type="entry name" value="GAPDH"/>
    <property type="match status" value="1"/>
</dbReference>
<dbReference type="InterPro" id="IPR020830">
    <property type="entry name" value="GlycerAld_3-P_DH_AS"/>
</dbReference>
<dbReference type="SUPFAM" id="SSF55347">
    <property type="entry name" value="Glyceraldehyde-3-phosphate dehydrogenase-like, C-terminal domain"/>
    <property type="match status" value="1"/>
</dbReference>
<dbReference type="RefSeq" id="WP_204707344.1">
    <property type="nucleotide sequence ID" value="NZ_JBHSZV010000014.1"/>
</dbReference>
<dbReference type="InterPro" id="IPR020831">
    <property type="entry name" value="GlycerAld/Erythrose_P_DH"/>
</dbReference>
<evidence type="ECO:0000313" key="6">
    <source>
        <dbReference type="EMBL" id="MFC7061561.1"/>
    </source>
</evidence>
<sequence>MEKTRVAINGMGRIGRMVFRKAVLDDSIELVAINASYPAETISHMLKYDSIHGRFDGEIEATANGILINGDKIQLCSERDPLQLPWNELNIDIVIEATGKFRTQEEASLHLQSGAKKVIITAPGKSVDATIVMGVNEEVYDPNEHDVISNASCTTNCLAPVVKVLEDQFGIENGLMTTVHAFTNDQKNLDNPHKDLRRARGCTQSIIPTSTGAARALGEVIPSLHGKLNGVALRVPTPNVSLVDLVVDLKTAVTEKEVNEAFWNNSKERMKGILEYNEEPLVSIDYTTSPASAIIDGLSTQVMGERKVKVLAWYDNEWGYSCRVVDLAKHVGNLLKNEKAAKVS</sequence>
<dbReference type="CDD" id="cd05214">
    <property type="entry name" value="GAPDH_I_N"/>
    <property type="match status" value="1"/>
</dbReference>
<comment type="similarity">
    <text evidence="1 3">Belongs to the glyceraldehyde-3-phosphate dehydrogenase family.</text>
</comment>
<dbReference type="EC" id="1.2.1.-" evidence="4"/>
<dbReference type="PRINTS" id="PR00078">
    <property type="entry name" value="G3PDHDRGNASE"/>
</dbReference>
<accession>A0ABW2EKS7</accession>
<evidence type="ECO:0000259" key="5">
    <source>
        <dbReference type="SMART" id="SM00846"/>
    </source>
</evidence>
<feature type="domain" description="Glyceraldehyde 3-phosphate dehydrogenase NAD(P) binding" evidence="5">
    <location>
        <begin position="4"/>
        <end position="153"/>
    </location>
</feature>
<name>A0ABW2EKS7_9BACI</name>
<dbReference type="Gene3D" id="3.40.50.720">
    <property type="entry name" value="NAD(P)-binding Rossmann-like Domain"/>
    <property type="match status" value="1"/>
</dbReference>
<reference evidence="7" key="1">
    <citation type="journal article" date="2019" name="Int. J. Syst. Evol. Microbiol.">
        <title>The Global Catalogue of Microorganisms (GCM) 10K type strain sequencing project: providing services to taxonomists for standard genome sequencing and annotation.</title>
        <authorList>
            <consortium name="The Broad Institute Genomics Platform"/>
            <consortium name="The Broad Institute Genome Sequencing Center for Infectious Disease"/>
            <person name="Wu L."/>
            <person name="Ma J."/>
        </authorList>
    </citation>
    <scope>NUCLEOTIDE SEQUENCE [LARGE SCALE GENOMIC DNA]</scope>
    <source>
        <strain evidence="7">CGMCC 4.1621</strain>
    </source>
</reference>
<keyword evidence="7" id="KW-1185">Reference proteome</keyword>
<dbReference type="InterPro" id="IPR020829">
    <property type="entry name" value="GlycerAld_3-P_DH_cat"/>
</dbReference>
<dbReference type="InterPro" id="IPR006424">
    <property type="entry name" value="Glyceraldehyde-3-P_DH_1"/>
</dbReference>
<keyword evidence="2 4" id="KW-0560">Oxidoreductase</keyword>
<dbReference type="SUPFAM" id="SSF51735">
    <property type="entry name" value="NAD(P)-binding Rossmann-fold domains"/>
    <property type="match status" value="1"/>
</dbReference>
<dbReference type="Pfam" id="PF02800">
    <property type="entry name" value="Gp_dh_C"/>
    <property type="match status" value="1"/>
</dbReference>
<dbReference type="PIRSF" id="PIRSF000149">
    <property type="entry name" value="GAP_DH"/>
    <property type="match status" value="1"/>
</dbReference>
<dbReference type="SMART" id="SM00846">
    <property type="entry name" value="Gp_dh_N"/>
    <property type="match status" value="1"/>
</dbReference>
<evidence type="ECO:0000256" key="3">
    <source>
        <dbReference type="RuleBase" id="RU000397"/>
    </source>
</evidence>
<comment type="caution">
    <text evidence="6">The sequence shown here is derived from an EMBL/GenBank/DDBJ whole genome shotgun (WGS) entry which is preliminary data.</text>
</comment>
<dbReference type="InterPro" id="IPR036291">
    <property type="entry name" value="NAD(P)-bd_dom_sf"/>
</dbReference>
<protein>
    <recommendedName>
        <fullName evidence="4">Glyceraldehyde-3-phosphate dehydrogenase</fullName>
        <ecNumber evidence="4">1.2.1.-</ecNumber>
    </recommendedName>
</protein>
<organism evidence="6 7">
    <name type="scientific">Halobacillus seohaensis</name>
    <dbReference type="NCBI Taxonomy" id="447421"/>
    <lineage>
        <taxon>Bacteria</taxon>
        <taxon>Bacillati</taxon>
        <taxon>Bacillota</taxon>
        <taxon>Bacilli</taxon>
        <taxon>Bacillales</taxon>
        <taxon>Bacillaceae</taxon>
        <taxon>Halobacillus</taxon>
    </lineage>
</organism>
<proteinExistence type="inferred from homology"/>